<dbReference type="Proteomes" id="UP000094527">
    <property type="component" value="Unassembled WGS sequence"/>
</dbReference>
<evidence type="ECO:0000313" key="1">
    <source>
        <dbReference type="EMBL" id="ODM87952.1"/>
    </source>
</evidence>
<dbReference type="AlphaFoldDB" id="A0A1D2M4W1"/>
<comment type="caution">
    <text evidence="1">The sequence shown here is derived from an EMBL/GenBank/DDBJ whole genome shotgun (WGS) entry which is preliminary data.</text>
</comment>
<evidence type="ECO:0000313" key="2">
    <source>
        <dbReference type="Proteomes" id="UP000094527"/>
    </source>
</evidence>
<protein>
    <submittedName>
        <fullName evidence="1">Uncharacterized protein</fullName>
    </submittedName>
</protein>
<name>A0A1D2M4W1_ORCCI</name>
<keyword evidence="2" id="KW-1185">Reference proteome</keyword>
<accession>A0A1D2M4W1</accession>
<gene>
    <name evidence="1" type="ORF">Ocin01_18730</name>
</gene>
<sequence length="199" mass="22676">MASLPFYVDPNIFVNCLIVAFWPCKWNQHSNKCRVNVDPREAWPWPFDDSKTSYILFEVDPSKTPDYLYYFVGISLFGQSDEEVKKLDSLRCVNPSLLSGRFVTLLPDSIPTSRPIPVFHERSFKVKLGANDESIILTSAFGNKTYGNARSVSLKAGDKTFVLQVMRELAEPEKMDIFILSRNETIQLEVLSGDLLRQS</sequence>
<reference evidence="1 2" key="1">
    <citation type="journal article" date="2016" name="Genome Biol. Evol.">
        <title>Gene Family Evolution Reflects Adaptation to Soil Environmental Stressors in the Genome of the Collembolan Orchesella cincta.</title>
        <authorList>
            <person name="Faddeeva-Vakhrusheva A."/>
            <person name="Derks M.F."/>
            <person name="Anvar S.Y."/>
            <person name="Agamennone V."/>
            <person name="Suring W."/>
            <person name="Smit S."/>
            <person name="van Straalen N.M."/>
            <person name="Roelofs D."/>
        </authorList>
    </citation>
    <scope>NUCLEOTIDE SEQUENCE [LARGE SCALE GENOMIC DNA]</scope>
    <source>
        <tissue evidence="1">Mixed pool</tissue>
    </source>
</reference>
<proteinExistence type="predicted"/>
<dbReference type="EMBL" id="LJIJ01004335">
    <property type="protein sequence ID" value="ODM87952.1"/>
    <property type="molecule type" value="Genomic_DNA"/>
</dbReference>
<organism evidence="1 2">
    <name type="scientific">Orchesella cincta</name>
    <name type="common">Springtail</name>
    <name type="synonym">Podura cincta</name>
    <dbReference type="NCBI Taxonomy" id="48709"/>
    <lineage>
        <taxon>Eukaryota</taxon>
        <taxon>Metazoa</taxon>
        <taxon>Ecdysozoa</taxon>
        <taxon>Arthropoda</taxon>
        <taxon>Hexapoda</taxon>
        <taxon>Collembola</taxon>
        <taxon>Entomobryomorpha</taxon>
        <taxon>Entomobryoidea</taxon>
        <taxon>Orchesellidae</taxon>
        <taxon>Orchesellinae</taxon>
        <taxon>Orchesella</taxon>
    </lineage>
</organism>